<dbReference type="EMBL" id="LNYV01000037">
    <property type="protein sequence ID" value="KTD54348.1"/>
    <property type="molecule type" value="Genomic_DNA"/>
</dbReference>
<dbReference type="RefSeq" id="WP_027272375.1">
    <property type="nucleotide sequence ID" value="NZ_LNYV01000037.1"/>
</dbReference>
<dbReference type="GO" id="GO:0003677">
    <property type="term" value="F:DNA binding"/>
    <property type="evidence" value="ECO:0007669"/>
    <property type="project" value="InterPro"/>
</dbReference>
<dbReference type="Proteomes" id="UP000054621">
    <property type="component" value="Unassembled WGS sequence"/>
</dbReference>
<name>A0A0W0YBR8_9GAMM</name>
<organism evidence="1 2">
    <name type="scientific">Legionella sainthelensi</name>
    <dbReference type="NCBI Taxonomy" id="28087"/>
    <lineage>
        <taxon>Bacteria</taxon>
        <taxon>Pseudomonadati</taxon>
        <taxon>Pseudomonadota</taxon>
        <taxon>Gammaproteobacteria</taxon>
        <taxon>Legionellales</taxon>
        <taxon>Legionellaceae</taxon>
        <taxon>Legionella</taxon>
    </lineage>
</organism>
<reference evidence="1 2" key="1">
    <citation type="submission" date="2015-11" db="EMBL/GenBank/DDBJ databases">
        <title>Genomic analysis of 38 Legionella species identifies large and diverse effector repertoires.</title>
        <authorList>
            <person name="Burstein D."/>
            <person name="Amaro F."/>
            <person name="Zusman T."/>
            <person name="Lifshitz Z."/>
            <person name="Cohen O."/>
            <person name="Gilbert J.A."/>
            <person name="Pupko T."/>
            <person name="Shuman H.A."/>
            <person name="Segal G."/>
        </authorList>
    </citation>
    <scope>NUCLEOTIDE SEQUENCE [LARGE SCALE GENOMIC DNA]</scope>
    <source>
        <strain evidence="1 2">Mt.St.Helens-4</strain>
    </source>
</reference>
<dbReference type="InterPro" id="IPR011010">
    <property type="entry name" value="DNA_brk_join_enz"/>
</dbReference>
<evidence type="ECO:0000313" key="2">
    <source>
        <dbReference type="Proteomes" id="UP000054621"/>
    </source>
</evidence>
<dbReference type="SUPFAM" id="SSF56349">
    <property type="entry name" value="DNA breaking-rejoining enzymes"/>
    <property type="match status" value="1"/>
</dbReference>
<gene>
    <name evidence="1" type="ORF">Lsai_3170</name>
</gene>
<comment type="caution">
    <text evidence="1">The sequence shown here is derived from an EMBL/GenBank/DDBJ whole genome shotgun (WGS) entry which is preliminary data.</text>
</comment>
<protein>
    <submittedName>
        <fullName evidence="1">Phage integrase</fullName>
    </submittedName>
</protein>
<dbReference type="eggNOG" id="COG0582">
    <property type="taxonomic scope" value="Bacteria"/>
</dbReference>
<sequence length="66" mass="7647">MGSQEQGKALAILKRRRGLHTDYVFTYQDKQIRQCNTKAWRKALDHAGIDNFRWHDLGSTPNKGAF</sequence>
<dbReference type="PATRIC" id="fig|28087.4.peg.3402"/>
<accession>A0A0W0YBR8</accession>
<evidence type="ECO:0000313" key="1">
    <source>
        <dbReference type="EMBL" id="KTD54348.1"/>
    </source>
</evidence>
<dbReference type="AlphaFoldDB" id="A0A0W0YBR8"/>
<dbReference type="STRING" id="28087.Lsai_3170"/>
<proteinExistence type="predicted"/>